<dbReference type="SUPFAM" id="SSF50630">
    <property type="entry name" value="Acid proteases"/>
    <property type="match status" value="1"/>
</dbReference>
<comment type="similarity">
    <text evidence="1 8">Belongs to the peptidase A1 family.</text>
</comment>
<dbReference type="GO" id="GO:0004190">
    <property type="term" value="F:aspartic-type endopeptidase activity"/>
    <property type="evidence" value="ECO:0007669"/>
    <property type="project" value="UniProtKB-KW"/>
</dbReference>
<evidence type="ECO:0000313" key="10">
    <source>
        <dbReference type="EMBL" id="KAI7751053.1"/>
    </source>
</evidence>
<evidence type="ECO:0000256" key="7">
    <source>
        <dbReference type="ARBA" id="ARBA00023180"/>
    </source>
</evidence>
<keyword evidence="4 8" id="KW-0378">Hydrolase</keyword>
<keyword evidence="6" id="KW-1015">Disulfide bond</keyword>
<evidence type="ECO:0000313" key="11">
    <source>
        <dbReference type="Proteomes" id="UP001206925"/>
    </source>
</evidence>
<dbReference type="Pfam" id="PF00026">
    <property type="entry name" value="Asp"/>
    <property type="match status" value="2"/>
</dbReference>
<evidence type="ECO:0000256" key="6">
    <source>
        <dbReference type="ARBA" id="ARBA00023157"/>
    </source>
</evidence>
<evidence type="ECO:0000256" key="2">
    <source>
        <dbReference type="ARBA" id="ARBA00022670"/>
    </source>
</evidence>
<dbReference type="PANTHER" id="PTHR47966">
    <property type="entry name" value="BETA-SITE APP-CLEAVING ENZYME, ISOFORM A-RELATED"/>
    <property type="match status" value="1"/>
</dbReference>
<dbReference type="GO" id="GO:0006508">
    <property type="term" value="P:proteolysis"/>
    <property type="evidence" value="ECO:0007669"/>
    <property type="project" value="UniProtKB-KW"/>
</dbReference>
<dbReference type="FunFam" id="2.40.70.10:FF:000115">
    <property type="entry name" value="Lysosomal aspartic protease"/>
    <property type="match status" value="1"/>
</dbReference>
<proteinExistence type="inferred from homology"/>
<sequence>MKFDENLVDHQESSIIPLNNFMDTQYFGEIGIGTPPQKFKVIFDTGSANLWIPSSKCTSVRSPTTINYTNGSISGYLSKDIVEVGDLVVNNQEFIEVTKETGVTFLAGKFDGIFGLGFKEISVGNVVSVCVISHTSISMFYRDNIVNHHLVKDRLFSLWLNRQSEDGEGGEIVFGGLDPKHYKGKHTYVAVKQKGYWQV</sequence>
<keyword evidence="7" id="KW-0325">Glycoprotein</keyword>
<evidence type="ECO:0000256" key="5">
    <source>
        <dbReference type="ARBA" id="ARBA00023145"/>
    </source>
</evidence>
<dbReference type="PROSITE" id="PS51767">
    <property type="entry name" value="PEPTIDASE_A1"/>
    <property type="match status" value="1"/>
</dbReference>
<dbReference type="InterPro" id="IPR001461">
    <property type="entry name" value="Aspartic_peptidase_A1"/>
</dbReference>
<keyword evidence="11" id="KW-1185">Reference proteome</keyword>
<dbReference type="PRINTS" id="PR00792">
    <property type="entry name" value="PEPSIN"/>
</dbReference>
<dbReference type="InterPro" id="IPR033121">
    <property type="entry name" value="PEPTIDASE_A1"/>
</dbReference>
<dbReference type="AlphaFoldDB" id="A0AAD5CZA0"/>
<protein>
    <recommendedName>
        <fullName evidence="9">Peptidase A1 domain-containing protein</fullName>
    </recommendedName>
</protein>
<evidence type="ECO:0000256" key="4">
    <source>
        <dbReference type="ARBA" id="ARBA00022801"/>
    </source>
</evidence>
<reference evidence="10" key="1">
    <citation type="submission" date="2022-06" db="EMBL/GenBank/DDBJ databases">
        <title>Uncovering the hologenomic basis of an extraordinary plant invasion.</title>
        <authorList>
            <person name="Bieker V.C."/>
            <person name="Martin M.D."/>
            <person name="Gilbert T."/>
            <person name="Hodgins K."/>
            <person name="Battlay P."/>
            <person name="Petersen B."/>
            <person name="Wilson J."/>
        </authorList>
    </citation>
    <scope>NUCLEOTIDE SEQUENCE</scope>
    <source>
        <strain evidence="10">AA19_3_7</strain>
        <tissue evidence="10">Leaf</tissue>
    </source>
</reference>
<dbReference type="EMBL" id="JAMZMK010006006">
    <property type="protein sequence ID" value="KAI7751053.1"/>
    <property type="molecule type" value="Genomic_DNA"/>
</dbReference>
<evidence type="ECO:0000256" key="8">
    <source>
        <dbReference type="RuleBase" id="RU000454"/>
    </source>
</evidence>
<dbReference type="PANTHER" id="PTHR47966:SF80">
    <property type="entry name" value="ASPARTIC PROTEINASE-LIKE"/>
    <property type="match status" value="1"/>
</dbReference>
<dbReference type="Gene3D" id="2.60.40.1960">
    <property type="match status" value="1"/>
</dbReference>
<dbReference type="PROSITE" id="PS00141">
    <property type="entry name" value="ASP_PROTEASE"/>
    <property type="match status" value="1"/>
</dbReference>
<evidence type="ECO:0000256" key="1">
    <source>
        <dbReference type="ARBA" id="ARBA00007447"/>
    </source>
</evidence>
<accession>A0AAD5CZA0</accession>
<organism evidence="10 11">
    <name type="scientific">Ambrosia artemisiifolia</name>
    <name type="common">Common ragweed</name>
    <dbReference type="NCBI Taxonomy" id="4212"/>
    <lineage>
        <taxon>Eukaryota</taxon>
        <taxon>Viridiplantae</taxon>
        <taxon>Streptophyta</taxon>
        <taxon>Embryophyta</taxon>
        <taxon>Tracheophyta</taxon>
        <taxon>Spermatophyta</taxon>
        <taxon>Magnoliopsida</taxon>
        <taxon>eudicotyledons</taxon>
        <taxon>Gunneridae</taxon>
        <taxon>Pentapetalae</taxon>
        <taxon>asterids</taxon>
        <taxon>campanulids</taxon>
        <taxon>Asterales</taxon>
        <taxon>Asteraceae</taxon>
        <taxon>Asteroideae</taxon>
        <taxon>Heliantheae alliance</taxon>
        <taxon>Heliantheae</taxon>
        <taxon>Ambrosia</taxon>
    </lineage>
</organism>
<evidence type="ECO:0000256" key="3">
    <source>
        <dbReference type="ARBA" id="ARBA00022750"/>
    </source>
</evidence>
<keyword evidence="5" id="KW-0865">Zymogen</keyword>
<keyword evidence="3 8" id="KW-0064">Aspartyl protease</keyword>
<comment type="caution">
    <text evidence="10">The sequence shown here is derived from an EMBL/GenBank/DDBJ whole genome shotgun (WGS) entry which is preliminary data.</text>
</comment>
<dbReference type="InterPro" id="IPR001969">
    <property type="entry name" value="Aspartic_peptidase_AS"/>
</dbReference>
<dbReference type="InterPro" id="IPR021109">
    <property type="entry name" value="Peptidase_aspartic_dom_sf"/>
</dbReference>
<feature type="domain" description="Peptidase A1" evidence="9">
    <location>
        <begin position="26"/>
        <end position="199"/>
    </location>
</feature>
<gene>
    <name evidence="10" type="ORF">M8C21_021112</name>
</gene>
<dbReference type="Proteomes" id="UP001206925">
    <property type="component" value="Unassembled WGS sequence"/>
</dbReference>
<name>A0AAD5CZA0_AMBAR</name>
<keyword evidence="2 8" id="KW-0645">Protease</keyword>
<evidence type="ECO:0000259" key="9">
    <source>
        <dbReference type="PROSITE" id="PS51767"/>
    </source>
</evidence>
<dbReference type="Gene3D" id="2.40.70.10">
    <property type="entry name" value="Acid Proteases"/>
    <property type="match status" value="2"/>
</dbReference>